<reference evidence="3" key="1">
    <citation type="journal article" date="2019" name="Int. J. Syst. Evol. Microbiol.">
        <title>The Global Catalogue of Microorganisms (GCM) 10K type strain sequencing project: providing services to taxonomists for standard genome sequencing and annotation.</title>
        <authorList>
            <consortium name="The Broad Institute Genomics Platform"/>
            <consortium name="The Broad Institute Genome Sequencing Center for Infectious Disease"/>
            <person name="Wu L."/>
            <person name="Ma J."/>
        </authorList>
    </citation>
    <scope>NUCLEOTIDE SEQUENCE [LARGE SCALE GENOMIC DNA]</scope>
    <source>
        <strain evidence="3">JCM 19129</strain>
    </source>
</reference>
<dbReference type="RefSeq" id="WP_345476303.1">
    <property type="nucleotide sequence ID" value="NZ_BAABLW010000001.1"/>
</dbReference>
<protein>
    <submittedName>
        <fullName evidence="2">M50 family metallopeptidase</fullName>
    </submittedName>
</protein>
<keyword evidence="3" id="KW-1185">Reference proteome</keyword>
<dbReference type="InterPro" id="IPR049500">
    <property type="entry name" value="Peptidase_M50B-like"/>
</dbReference>
<name>A0ABP9FQD4_9MICC</name>
<feature type="transmembrane region" description="Helical" evidence="1">
    <location>
        <begin position="234"/>
        <end position="255"/>
    </location>
</feature>
<organism evidence="2 3">
    <name type="scientific">Nesterenkonia rhizosphaerae</name>
    <dbReference type="NCBI Taxonomy" id="1348272"/>
    <lineage>
        <taxon>Bacteria</taxon>
        <taxon>Bacillati</taxon>
        <taxon>Actinomycetota</taxon>
        <taxon>Actinomycetes</taxon>
        <taxon>Micrococcales</taxon>
        <taxon>Micrococcaceae</taxon>
        <taxon>Nesterenkonia</taxon>
    </lineage>
</organism>
<evidence type="ECO:0000256" key="1">
    <source>
        <dbReference type="SAM" id="Phobius"/>
    </source>
</evidence>
<keyword evidence="1" id="KW-0812">Transmembrane</keyword>
<dbReference type="EMBL" id="BAABLW010000001">
    <property type="protein sequence ID" value="GAA4911526.1"/>
    <property type="molecule type" value="Genomic_DNA"/>
</dbReference>
<accession>A0ABP9FQD4</accession>
<feature type="transmembrane region" description="Helical" evidence="1">
    <location>
        <begin position="127"/>
        <end position="144"/>
    </location>
</feature>
<comment type="caution">
    <text evidence="2">The sequence shown here is derived from an EMBL/GenBank/DDBJ whole genome shotgun (WGS) entry which is preliminary data.</text>
</comment>
<feature type="transmembrane region" description="Helical" evidence="1">
    <location>
        <begin position="31"/>
        <end position="53"/>
    </location>
</feature>
<evidence type="ECO:0000313" key="3">
    <source>
        <dbReference type="Proteomes" id="UP001500368"/>
    </source>
</evidence>
<feature type="transmembrane region" description="Helical" evidence="1">
    <location>
        <begin position="100"/>
        <end position="121"/>
    </location>
</feature>
<dbReference type="Pfam" id="PF13398">
    <property type="entry name" value="Peptidase_M50B"/>
    <property type="match status" value="1"/>
</dbReference>
<evidence type="ECO:0000313" key="2">
    <source>
        <dbReference type="EMBL" id="GAA4911526.1"/>
    </source>
</evidence>
<keyword evidence="1" id="KW-0472">Membrane</keyword>
<gene>
    <name evidence="2" type="ORF">GCM10025790_02450</name>
</gene>
<keyword evidence="1" id="KW-1133">Transmembrane helix</keyword>
<feature type="transmembrane region" description="Helical" evidence="1">
    <location>
        <begin position="173"/>
        <end position="193"/>
    </location>
</feature>
<feature type="transmembrane region" description="Helical" evidence="1">
    <location>
        <begin position="149"/>
        <end position="167"/>
    </location>
</feature>
<sequence length="263" mass="27399">MKAELGLTLRTADVFEAVSQRWQVAAEPDPLVLAALAAAVVLVAAVPAVWRVARQASTIIHEMGHVFAAWLVGRRVSGIRLHSDTSGVTVSRGKGQGPGLLLTFLAGYPAPGLLAVLLVWLASAGHAGAALTVFQGVLVLALLLSRNLVGIFSCLLAVAAAGAVWWWNQPEVVVYTVVGLGAFYAAAGLRGSLDVARVHMRAWGGDPRARAAVTGTDASQAARAWRGLPLPAPAWLLVFLGTSAACAAAVAWMIWPQDLALPL</sequence>
<proteinExistence type="predicted"/>
<dbReference type="Proteomes" id="UP001500368">
    <property type="component" value="Unassembled WGS sequence"/>
</dbReference>